<dbReference type="FunFam" id="3.30.565.10:FF:000006">
    <property type="entry name" value="Sensor histidine kinase WalK"/>
    <property type="match status" value="1"/>
</dbReference>
<dbReference type="SUPFAM" id="SSF47384">
    <property type="entry name" value="Homodimeric domain of signal transducing histidine kinase"/>
    <property type="match status" value="1"/>
</dbReference>
<feature type="domain" description="Histidine kinase" evidence="7">
    <location>
        <begin position="11"/>
        <end position="228"/>
    </location>
</feature>
<gene>
    <name evidence="8" type="ORF">GXP67_29705</name>
</gene>
<evidence type="ECO:0000256" key="3">
    <source>
        <dbReference type="ARBA" id="ARBA00022553"/>
    </source>
</evidence>
<dbReference type="SMART" id="SM00388">
    <property type="entry name" value="HisKA"/>
    <property type="match status" value="1"/>
</dbReference>
<dbReference type="Pfam" id="PF00512">
    <property type="entry name" value="HisKA"/>
    <property type="match status" value="1"/>
</dbReference>
<evidence type="ECO:0000313" key="8">
    <source>
        <dbReference type="EMBL" id="QHT70530.1"/>
    </source>
</evidence>
<keyword evidence="3" id="KW-0597">Phosphoprotein</keyword>
<dbReference type="InterPro" id="IPR004358">
    <property type="entry name" value="Sig_transdc_His_kin-like_C"/>
</dbReference>
<dbReference type="EC" id="2.7.13.3" evidence="2"/>
<dbReference type="InterPro" id="IPR050736">
    <property type="entry name" value="Sensor_HK_Regulatory"/>
</dbReference>
<dbReference type="InterPro" id="IPR036097">
    <property type="entry name" value="HisK_dim/P_sf"/>
</dbReference>
<dbReference type="PROSITE" id="PS50109">
    <property type="entry name" value="HIS_KIN"/>
    <property type="match status" value="1"/>
</dbReference>
<dbReference type="Gene3D" id="3.30.565.10">
    <property type="entry name" value="Histidine kinase-like ATPase, C-terminal domain"/>
    <property type="match status" value="1"/>
</dbReference>
<dbReference type="Proteomes" id="UP000480178">
    <property type="component" value="Chromosome"/>
</dbReference>
<reference evidence="8 9" key="1">
    <citation type="submission" date="2020-01" db="EMBL/GenBank/DDBJ databases">
        <authorList>
            <person name="Kim M.K."/>
        </authorList>
    </citation>
    <scope>NUCLEOTIDE SEQUENCE [LARGE SCALE GENOMIC DNA]</scope>
    <source>
        <strain evidence="8 9">172606-1</strain>
    </source>
</reference>
<evidence type="ECO:0000256" key="5">
    <source>
        <dbReference type="ARBA" id="ARBA00022777"/>
    </source>
</evidence>
<organism evidence="8 9">
    <name type="scientific">Rhodocytophaga rosea</name>
    <dbReference type="NCBI Taxonomy" id="2704465"/>
    <lineage>
        <taxon>Bacteria</taxon>
        <taxon>Pseudomonadati</taxon>
        <taxon>Bacteroidota</taxon>
        <taxon>Cytophagia</taxon>
        <taxon>Cytophagales</taxon>
        <taxon>Rhodocytophagaceae</taxon>
        <taxon>Rhodocytophaga</taxon>
    </lineage>
</organism>
<dbReference type="RefSeq" id="WP_162446507.1">
    <property type="nucleotide sequence ID" value="NZ_CP048222.1"/>
</dbReference>
<keyword evidence="4" id="KW-0808">Transferase</keyword>
<comment type="catalytic activity">
    <reaction evidence="1">
        <text>ATP + protein L-histidine = ADP + protein N-phospho-L-histidine.</text>
        <dbReference type="EC" id="2.7.13.3"/>
    </reaction>
</comment>
<evidence type="ECO:0000256" key="6">
    <source>
        <dbReference type="ARBA" id="ARBA00023012"/>
    </source>
</evidence>
<evidence type="ECO:0000259" key="7">
    <source>
        <dbReference type="PROSITE" id="PS50109"/>
    </source>
</evidence>
<evidence type="ECO:0000256" key="1">
    <source>
        <dbReference type="ARBA" id="ARBA00000085"/>
    </source>
</evidence>
<evidence type="ECO:0000256" key="4">
    <source>
        <dbReference type="ARBA" id="ARBA00022679"/>
    </source>
</evidence>
<protein>
    <recommendedName>
        <fullName evidence="2">histidine kinase</fullName>
        <ecNumber evidence="2">2.7.13.3</ecNumber>
    </recommendedName>
</protein>
<proteinExistence type="predicted"/>
<name>A0A6C0GST1_9BACT</name>
<dbReference type="SUPFAM" id="SSF55874">
    <property type="entry name" value="ATPase domain of HSP90 chaperone/DNA topoisomerase II/histidine kinase"/>
    <property type="match status" value="1"/>
</dbReference>
<dbReference type="AlphaFoldDB" id="A0A6C0GST1"/>
<dbReference type="Gene3D" id="1.10.287.130">
    <property type="match status" value="1"/>
</dbReference>
<dbReference type="EMBL" id="CP048222">
    <property type="protein sequence ID" value="QHT70530.1"/>
    <property type="molecule type" value="Genomic_DNA"/>
</dbReference>
<dbReference type="GO" id="GO:0000155">
    <property type="term" value="F:phosphorelay sensor kinase activity"/>
    <property type="evidence" value="ECO:0007669"/>
    <property type="project" value="InterPro"/>
</dbReference>
<dbReference type="CDD" id="cd00082">
    <property type="entry name" value="HisKA"/>
    <property type="match status" value="1"/>
</dbReference>
<dbReference type="KEGG" id="rhoz:GXP67_29705"/>
<dbReference type="InterPro" id="IPR036890">
    <property type="entry name" value="HATPase_C_sf"/>
</dbReference>
<dbReference type="InterPro" id="IPR003661">
    <property type="entry name" value="HisK_dim/P_dom"/>
</dbReference>
<accession>A0A6C0GST1</accession>
<dbReference type="PANTHER" id="PTHR43711:SF1">
    <property type="entry name" value="HISTIDINE KINASE 1"/>
    <property type="match status" value="1"/>
</dbReference>
<dbReference type="PRINTS" id="PR00344">
    <property type="entry name" value="BCTRLSENSOR"/>
</dbReference>
<sequence>MNATKDKFFSIIAHDLKSPLNTIVGFLQLLNDHVEAFSLEELKHFAGSMNKSVKNLLGLLDNLLQWSRSQTGTIEYNPTNIDLKELINDNLNLLNGHAQSKGITLENNVPDQLYIKADMNMLQVVFRNLLSNAVKFTRKGGQVFVETETTDQSIRIAVKDNGVGMNPEKLSKLFNIDSQQVSNGTAQEKGNGLGLLLCKEFIEKNKGKITVESYPGKGTSFIVSLPLN</sequence>
<evidence type="ECO:0000313" key="9">
    <source>
        <dbReference type="Proteomes" id="UP000480178"/>
    </source>
</evidence>
<dbReference type="Pfam" id="PF02518">
    <property type="entry name" value="HATPase_c"/>
    <property type="match status" value="1"/>
</dbReference>
<dbReference type="InterPro" id="IPR003594">
    <property type="entry name" value="HATPase_dom"/>
</dbReference>
<dbReference type="InterPro" id="IPR005467">
    <property type="entry name" value="His_kinase_dom"/>
</dbReference>
<dbReference type="PANTHER" id="PTHR43711">
    <property type="entry name" value="TWO-COMPONENT HISTIDINE KINASE"/>
    <property type="match status" value="1"/>
</dbReference>
<keyword evidence="9" id="KW-1185">Reference proteome</keyword>
<keyword evidence="6" id="KW-0902">Two-component regulatory system</keyword>
<keyword evidence="5 8" id="KW-0418">Kinase</keyword>
<evidence type="ECO:0000256" key="2">
    <source>
        <dbReference type="ARBA" id="ARBA00012438"/>
    </source>
</evidence>
<dbReference type="SMART" id="SM00387">
    <property type="entry name" value="HATPase_c"/>
    <property type="match status" value="1"/>
</dbReference>